<gene>
    <name evidence="8" type="ORF">IPO85_05940</name>
</gene>
<evidence type="ECO:0000256" key="5">
    <source>
        <dbReference type="ARBA" id="ARBA00022989"/>
    </source>
</evidence>
<evidence type="ECO:0000256" key="7">
    <source>
        <dbReference type="SAM" id="Phobius"/>
    </source>
</evidence>
<feature type="transmembrane region" description="Helical" evidence="7">
    <location>
        <begin position="73"/>
        <end position="92"/>
    </location>
</feature>
<sequence length="384" mass="43560">MYPDLSYILHALIGTQPDNAFSIIKSFGLFLGFSFLASGYLLHLELKRKEKLGQIVGRMENIIVYKPIDWQEIGIQTFVNFIFGFKLGLIISDFAAFKSSPEKAIFSLNGNWFWGLGFALLTAGYWIYKMNQQKDKEIQRKDVFITPQSRLFDITGIAALTGIIGSKLFSILENLGDFFRDPIGTFFSGSGLTIYGGLILAFIIVFRYVKSKGLHPIHMMDAIAPTLMIGYCVGRMGCHISGDGDWGIVNEMAKPGWFLLPDSWWAFSYPHNVIEEGVKIEGCTWHYCTELIPKVFPTPLYESILALLITGILWFLRTRIPYAGVLFFIYALLNGIERFFIEMIRVNPRYNILGMNPSMSQGIALLLIFTGIVGIVIFWRKKIQ</sequence>
<dbReference type="PANTHER" id="PTHR30589:SF0">
    <property type="entry name" value="PHOSPHATIDYLGLYCEROL--PROLIPOPROTEIN DIACYLGLYCERYL TRANSFERASE"/>
    <property type="match status" value="1"/>
</dbReference>
<organism evidence="8 9">
    <name type="scientific">Candidatus Defluviibacterium haderslevense</name>
    <dbReference type="NCBI Taxonomy" id="2981993"/>
    <lineage>
        <taxon>Bacteria</taxon>
        <taxon>Pseudomonadati</taxon>
        <taxon>Bacteroidota</taxon>
        <taxon>Saprospiria</taxon>
        <taxon>Saprospirales</taxon>
        <taxon>Saprospiraceae</taxon>
        <taxon>Candidatus Defluviibacterium</taxon>
    </lineage>
</organism>
<dbReference type="Proteomes" id="UP000808349">
    <property type="component" value="Unassembled WGS sequence"/>
</dbReference>
<feature type="transmembrane region" description="Helical" evidence="7">
    <location>
        <begin position="112"/>
        <end position="130"/>
    </location>
</feature>
<feature type="transmembrane region" description="Helical" evidence="7">
    <location>
        <begin position="362"/>
        <end position="379"/>
    </location>
</feature>
<accession>A0A9D7XGU8</accession>
<feature type="transmembrane region" description="Helical" evidence="7">
    <location>
        <begin position="322"/>
        <end position="341"/>
    </location>
</feature>
<feature type="transmembrane region" description="Helical" evidence="7">
    <location>
        <begin position="151"/>
        <end position="172"/>
    </location>
</feature>
<dbReference type="GO" id="GO:0008961">
    <property type="term" value="F:phosphatidylglycerol-prolipoprotein diacylglyceryl transferase activity"/>
    <property type="evidence" value="ECO:0007669"/>
    <property type="project" value="InterPro"/>
</dbReference>
<evidence type="ECO:0000313" key="8">
    <source>
        <dbReference type="EMBL" id="MBK9717043.1"/>
    </source>
</evidence>
<dbReference type="InterPro" id="IPR001640">
    <property type="entry name" value="Lgt"/>
</dbReference>
<evidence type="ECO:0000256" key="4">
    <source>
        <dbReference type="ARBA" id="ARBA00022692"/>
    </source>
</evidence>
<protein>
    <submittedName>
        <fullName evidence="8">Prolipoprotein diacylglyceryl transferase</fullName>
    </submittedName>
</protein>
<evidence type="ECO:0000313" key="9">
    <source>
        <dbReference type="Proteomes" id="UP000808349"/>
    </source>
</evidence>
<dbReference type="AlphaFoldDB" id="A0A9D7XGU8"/>
<comment type="similarity">
    <text evidence="1">Belongs to the Lgt family.</text>
</comment>
<dbReference type="EMBL" id="JADKFW010000004">
    <property type="protein sequence ID" value="MBK9717043.1"/>
    <property type="molecule type" value="Genomic_DNA"/>
</dbReference>
<feature type="transmembrane region" description="Helical" evidence="7">
    <location>
        <begin position="20"/>
        <end position="42"/>
    </location>
</feature>
<evidence type="ECO:0000256" key="6">
    <source>
        <dbReference type="ARBA" id="ARBA00023136"/>
    </source>
</evidence>
<dbReference type="Pfam" id="PF01790">
    <property type="entry name" value="LGT"/>
    <property type="match status" value="1"/>
</dbReference>
<evidence type="ECO:0000256" key="3">
    <source>
        <dbReference type="ARBA" id="ARBA00022679"/>
    </source>
</evidence>
<evidence type="ECO:0000256" key="2">
    <source>
        <dbReference type="ARBA" id="ARBA00022475"/>
    </source>
</evidence>
<keyword evidence="2" id="KW-1003">Cell membrane</keyword>
<comment type="caution">
    <text evidence="8">The sequence shown here is derived from an EMBL/GenBank/DDBJ whole genome shotgun (WGS) entry which is preliminary data.</text>
</comment>
<name>A0A9D7XGU8_9BACT</name>
<keyword evidence="3 8" id="KW-0808">Transferase</keyword>
<keyword evidence="5 7" id="KW-1133">Transmembrane helix</keyword>
<dbReference type="PANTHER" id="PTHR30589">
    <property type="entry name" value="PROLIPOPROTEIN DIACYLGLYCERYL TRANSFERASE"/>
    <property type="match status" value="1"/>
</dbReference>
<reference evidence="8 9" key="1">
    <citation type="submission" date="2020-10" db="EMBL/GenBank/DDBJ databases">
        <title>Connecting structure to function with the recovery of over 1000 high-quality activated sludge metagenome-assembled genomes encoding full-length rRNA genes using long-read sequencing.</title>
        <authorList>
            <person name="Singleton C.M."/>
            <person name="Petriglieri F."/>
            <person name="Kristensen J.M."/>
            <person name="Kirkegaard R.H."/>
            <person name="Michaelsen T.Y."/>
            <person name="Andersen M.H."/>
            <person name="Karst S.M."/>
            <person name="Dueholm M.S."/>
            <person name="Nielsen P.H."/>
            <person name="Albertsen M."/>
        </authorList>
    </citation>
    <scope>NUCLEOTIDE SEQUENCE [LARGE SCALE GENOMIC DNA]</scope>
    <source>
        <strain evidence="8">Ribe_18-Q3-R11-54_BAT3C.373</strain>
    </source>
</reference>
<keyword evidence="4 7" id="KW-0812">Transmembrane</keyword>
<evidence type="ECO:0000256" key="1">
    <source>
        <dbReference type="ARBA" id="ARBA00007150"/>
    </source>
</evidence>
<dbReference type="GO" id="GO:0042158">
    <property type="term" value="P:lipoprotein biosynthetic process"/>
    <property type="evidence" value="ECO:0007669"/>
    <property type="project" value="InterPro"/>
</dbReference>
<proteinExistence type="inferred from homology"/>
<keyword evidence="6 7" id="KW-0472">Membrane</keyword>
<dbReference type="GO" id="GO:0005886">
    <property type="term" value="C:plasma membrane"/>
    <property type="evidence" value="ECO:0007669"/>
    <property type="project" value="InterPro"/>
</dbReference>
<feature type="transmembrane region" description="Helical" evidence="7">
    <location>
        <begin position="192"/>
        <end position="209"/>
    </location>
</feature>